<name>A0ABD2Y4L9_9GENT</name>
<accession>A0ABD2Y4L9</accession>
<proteinExistence type="predicted"/>
<sequence length="183" mass="20333">MSLGFLLDAITGFMLLDCGRGQRLWKRSKTTIPNFGDMQSSYLVGSCNGLLCLDVYNSIILWNPWIWKILTIPNPVVQHKLSGYRRSAIQDTSSMASEGNTELVLQKGVVNFLWYNIENLKLVEKTIFPADMATNSSITTGEGYNCVCSLFVVEESLFVVEERASSAEENGNLSSGLNGKIYN</sequence>
<keyword evidence="2" id="KW-1185">Reference proteome</keyword>
<organism evidence="1 2">
    <name type="scientific">Cinchona calisaya</name>
    <dbReference type="NCBI Taxonomy" id="153742"/>
    <lineage>
        <taxon>Eukaryota</taxon>
        <taxon>Viridiplantae</taxon>
        <taxon>Streptophyta</taxon>
        <taxon>Embryophyta</taxon>
        <taxon>Tracheophyta</taxon>
        <taxon>Spermatophyta</taxon>
        <taxon>Magnoliopsida</taxon>
        <taxon>eudicotyledons</taxon>
        <taxon>Gunneridae</taxon>
        <taxon>Pentapetalae</taxon>
        <taxon>asterids</taxon>
        <taxon>lamiids</taxon>
        <taxon>Gentianales</taxon>
        <taxon>Rubiaceae</taxon>
        <taxon>Cinchonoideae</taxon>
        <taxon>Cinchoneae</taxon>
        <taxon>Cinchona</taxon>
    </lineage>
</organism>
<dbReference type="EMBL" id="JBJUIK010000015">
    <property type="protein sequence ID" value="KAL3502453.1"/>
    <property type="molecule type" value="Genomic_DNA"/>
</dbReference>
<protein>
    <submittedName>
        <fullName evidence="1">Uncharacterized protein</fullName>
    </submittedName>
</protein>
<gene>
    <name evidence="1" type="ORF">ACH5RR_036902</name>
</gene>
<evidence type="ECO:0000313" key="1">
    <source>
        <dbReference type="EMBL" id="KAL3502453.1"/>
    </source>
</evidence>
<dbReference type="AlphaFoldDB" id="A0ABD2Y4L9"/>
<dbReference type="Proteomes" id="UP001630127">
    <property type="component" value="Unassembled WGS sequence"/>
</dbReference>
<evidence type="ECO:0000313" key="2">
    <source>
        <dbReference type="Proteomes" id="UP001630127"/>
    </source>
</evidence>
<comment type="caution">
    <text evidence="1">The sequence shown here is derived from an EMBL/GenBank/DDBJ whole genome shotgun (WGS) entry which is preliminary data.</text>
</comment>
<reference evidence="1 2" key="1">
    <citation type="submission" date="2024-11" db="EMBL/GenBank/DDBJ databases">
        <title>A near-complete genome assembly of Cinchona calisaya.</title>
        <authorList>
            <person name="Lian D.C."/>
            <person name="Zhao X.W."/>
            <person name="Wei L."/>
        </authorList>
    </citation>
    <scope>NUCLEOTIDE SEQUENCE [LARGE SCALE GENOMIC DNA]</scope>
    <source>
        <tissue evidence="1">Nenye</tissue>
    </source>
</reference>